<dbReference type="EMBL" id="CAJVPZ010078036">
    <property type="protein sequence ID" value="CAG8805873.1"/>
    <property type="molecule type" value="Genomic_DNA"/>
</dbReference>
<dbReference type="AlphaFoldDB" id="A0A9N9K0J6"/>
<comment type="caution">
    <text evidence="1">The sequence shown here is derived from an EMBL/GenBank/DDBJ whole genome shotgun (WGS) entry which is preliminary data.</text>
</comment>
<feature type="non-terminal residue" evidence="1">
    <location>
        <position position="1"/>
    </location>
</feature>
<evidence type="ECO:0000313" key="2">
    <source>
        <dbReference type="Proteomes" id="UP000789396"/>
    </source>
</evidence>
<gene>
    <name evidence="1" type="ORF">RFULGI_LOCUS18216</name>
</gene>
<dbReference type="Proteomes" id="UP000789396">
    <property type="component" value="Unassembled WGS sequence"/>
</dbReference>
<name>A0A9N9K0J6_9GLOM</name>
<organism evidence="1 2">
    <name type="scientific">Racocetra fulgida</name>
    <dbReference type="NCBI Taxonomy" id="60492"/>
    <lineage>
        <taxon>Eukaryota</taxon>
        <taxon>Fungi</taxon>
        <taxon>Fungi incertae sedis</taxon>
        <taxon>Mucoromycota</taxon>
        <taxon>Glomeromycotina</taxon>
        <taxon>Glomeromycetes</taxon>
        <taxon>Diversisporales</taxon>
        <taxon>Gigasporaceae</taxon>
        <taxon>Racocetra</taxon>
    </lineage>
</organism>
<dbReference type="OrthoDB" id="2439173at2759"/>
<proteinExistence type="predicted"/>
<protein>
    <submittedName>
        <fullName evidence="1">11120_t:CDS:1</fullName>
    </submittedName>
</protein>
<dbReference type="Pfam" id="PF18759">
    <property type="entry name" value="Plavaka"/>
    <property type="match status" value="1"/>
</dbReference>
<dbReference type="InterPro" id="IPR041078">
    <property type="entry name" value="Plavaka"/>
</dbReference>
<accession>A0A9N9K0J6</accession>
<evidence type="ECO:0000313" key="1">
    <source>
        <dbReference type="EMBL" id="CAG8805873.1"/>
    </source>
</evidence>
<sequence>EFRLASRKLFHYAFAAILRPLRSLSYSGIHLYVNDSLKWFFPYLAAIISDWPEACGICATYGSQILYIYTTFV</sequence>
<reference evidence="1" key="1">
    <citation type="submission" date="2021-06" db="EMBL/GenBank/DDBJ databases">
        <authorList>
            <person name="Kallberg Y."/>
            <person name="Tangrot J."/>
            <person name="Rosling A."/>
        </authorList>
    </citation>
    <scope>NUCLEOTIDE SEQUENCE</scope>
    <source>
        <strain evidence="1">IN212</strain>
    </source>
</reference>
<feature type="non-terminal residue" evidence="1">
    <location>
        <position position="73"/>
    </location>
</feature>
<keyword evidence="2" id="KW-1185">Reference proteome</keyword>